<evidence type="ECO:0000313" key="2">
    <source>
        <dbReference type="EMBL" id="NMO20964.1"/>
    </source>
</evidence>
<dbReference type="AlphaFoldDB" id="A0A848LUD4"/>
<evidence type="ECO:0008006" key="4">
    <source>
        <dbReference type="Google" id="ProtNLM"/>
    </source>
</evidence>
<dbReference type="Proteomes" id="UP000518300">
    <property type="component" value="Unassembled WGS sequence"/>
</dbReference>
<dbReference type="RefSeq" id="WP_169350165.1">
    <property type="nucleotide sequence ID" value="NZ_JABBJJ010000283.1"/>
</dbReference>
<dbReference type="EMBL" id="JABBJJ010000283">
    <property type="protein sequence ID" value="NMO20964.1"/>
    <property type="molecule type" value="Genomic_DNA"/>
</dbReference>
<evidence type="ECO:0000313" key="3">
    <source>
        <dbReference type="Proteomes" id="UP000518300"/>
    </source>
</evidence>
<sequence length="245" mass="26773">MSRATALGFAALLSALPAWGQDTPGVVMQPEDLSLQSPRSGAVQFKLGGYKPLVDDEEGLTGSPYKDTFGDESMLLFEAELQRFFYQGVGTAGVGLSAGYAEKYAPARLASGAEAAEQTALKVVPINLNLFYKFDYAAFEWGIPFVPYGKMGLIYTPWWVNKGEERESVPGRKASGAEWGWNATGGIAFMLDVLEPRFARDFDSDLGVNHSYLFAEYTYADVNNFGGGGLDLSSRRWMFGLALDY</sequence>
<reference evidence="2 3" key="1">
    <citation type="submission" date="2020-04" db="EMBL/GenBank/DDBJ databases">
        <title>Draft genome of Pyxidicoccus fallax type strain.</title>
        <authorList>
            <person name="Whitworth D.E."/>
        </authorList>
    </citation>
    <scope>NUCLEOTIDE SEQUENCE [LARGE SCALE GENOMIC DNA]</scope>
    <source>
        <strain evidence="2 3">DSM 14698</strain>
    </source>
</reference>
<keyword evidence="3" id="KW-1185">Reference proteome</keyword>
<dbReference type="NCBIfam" id="NF040596">
    <property type="entry name" value="MXAN_2562_fam"/>
    <property type="match status" value="1"/>
</dbReference>
<feature type="signal peptide" evidence="1">
    <location>
        <begin position="1"/>
        <end position="20"/>
    </location>
</feature>
<organism evidence="2 3">
    <name type="scientific">Pyxidicoccus fallax</name>
    <dbReference type="NCBI Taxonomy" id="394095"/>
    <lineage>
        <taxon>Bacteria</taxon>
        <taxon>Pseudomonadati</taxon>
        <taxon>Myxococcota</taxon>
        <taxon>Myxococcia</taxon>
        <taxon>Myxococcales</taxon>
        <taxon>Cystobacterineae</taxon>
        <taxon>Myxococcaceae</taxon>
        <taxon>Pyxidicoccus</taxon>
    </lineage>
</organism>
<keyword evidence="1" id="KW-0732">Signal</keyword>
<protein>
    <recommendedName>
        <fullName evidence="4">Outer membrane protein beta-barrel domain-containing protein</fullName>
    </recommendedName>
</protein>
<gene>
    <name evidence="2" type="ORF">HG543_39880</name>
</gene>
<evidence type="ECO:0000256" key="1">
    <source>
        <dbReference type="SAM" id="SignalP"/>
    </source>
</evidence>
<name>A0A848LUD4_9BACT</name>
<proteinExistence type="predicted"/>
<accession>A0A848LUD4</accession>
<comment type="caution">
    <text evidence="2">The sequence shown here is derived from an EMBL/GenBank/DDBJ whole genome shotgun (WGS) entry which is preliminary data.</text>
</comment>
<feature type="chain" id="PRO_5032729603" description="Outer membrane protein beta-barrel domain-containing protein" evidence="1">
    <location>
        <begin position="21"/>
        <end position="245"/>
    </location>
</feature>